<name>A0ABR1KRZ8_9PEZI</name>
<comment type="caution">
    <text evidence="2">The sequence shown here is derived from an EMBL/GenBank/DDBJ whole genome shotgun (WGS) entry which is preliminary data.</text>
</comment>
<proteinExistence type="predicted"/>
<evidence type="ECO:0000313" key="3">
    <source>
        <dbReference type="Proteomes" id="UP001363622"/>
    </source>
</evidence>
<gene>
    <name evidence="2" type="ORF">IWZ03DRAFT_134796</name>
</gene>
<accession>A0ABR1KRZ8</accession>
<dbReference type="Proteomes" id="UP001363622">
    <property type="component" value="Unassembled WGS sequence"/>
</dbReference>
<keyword evidence="3" id="KW-1185">Reference proteome</keyword>
<protein>
    <submittedName>
        <fullName evidence="2">Uncharacterized protein</fullName>
    </submittedName>
</protein>
<sequence>MPEFHLHLFLLFPSPFSRTYVCLSCAFLDHRLTPSHISHFLRFVPSTTLMTTTIPASMGTGTRCPRPPASVGPASQPSAIITSWRVPHDSYSCPVSWSLSCAWICQPTMLPRAPVPCRSCLFYPTLQGCLLAAVSLSNKRVLHGSFIRMLPPAPSPPNFLLYEFPFADNVRSL</sequence>
<feature type="chain" id="PRO_5047444293" evidence="1">
    <location>
        <begin position="20"/>
        <end position="173"/>
    </location>
</feature>
<keyword evidence="1" id="KW-0732">Signal</keyword>
<reference evidence="2 3" key="1">
    <citation type="submission" date="2024-04" db="EMBL/GenBank/DDBJ databases">
        <title>Phyllosticta paracitricarpa is synonymous to the EU quarantine fungus P. citricarpa based on phylogenomic analyses.</title>
        <authorList>
            <consortium name="Lawrence Berkeley National Laboratory"/>
            <person name="Van Ingen-Buijs V.A."/>
            <person name="Van Westerhoven A.C."/>
            <person name="Haridas S."/>
            <person name="Skiadas P."/>
            <person name="Martin F."/>
            <person name="Groenewald J.Z."/>
            <person name="Crous P.W."/>
            <person name="Seidl M.F."/>
        </authorList>
    </citation>
    <scope>NUCLEOTIDE SEQUENCE [LARGE SCALE GENOMIC DNA]</scope>
    <source>
        <strain evidence="2 3">CBS 123371</strain>
    </source>
</reference>
<evidence type="ECO:0000313" key="2">
    <source>
        <dbReference type="EMBL" id="KAK7520316.1"/>
    </source>
</evidence>
<evidence type="ECO:0000256" key="1">
    <source>
        <dbReference type="SAM" id="SignalP"/>
    </source>
</evidence>
<organism evidence="2 3">
    <name type="scientific">Phyllosticta citriasiana</name>
    <dbReference type="NCBI Taxonomy" id="595635"/>
    <lineage>
        <taxon>Eukaryota</taxon>
        <taxon>Fungi</taxon>
        <taxon>Dikarya</taxon>
        <taxon>Ascomycota</taxon>
        <taxon>Pezizomycotina</taxon>
        <taxon>Dothideomycetes</taxon>
        <taxon>Dothideomycetes incertae sedis</taxon>
        <taxon>Botryosphaeriales</taxon>
        <taxon>Phyllostictaceae</taxon>
        <taxon>Phyllosticta</taxon>
    </lineage>
</organism>
<dbReference type="EMBL" id="JBBPHU010000003">
    <property type="protein sequence ID" value="KAK7520316.1"/>
    <property type="molecule type" value="Genomic_DNA"/>
</dbReference>
<feature type="signal peptide" evidence="1">
    <location>
        <begin position="1"/>
        <end position="19"/>
    </location>
</feature>